<dbReference type="Proteomes" id="UP000799757">
    <property type="component" value="Unassembled WGS sequence"/>
</dbReference>
<dbReference type="PANTHER" id="PTHR21286:SF0">
    <property type="entry name" value="NUCLEAR PORE COMPLEX PROTEIN NUP160"/>
    <property type="match status" value="1"/>
</dbReference>
<accession>A0A6A6WSX9</accession>
<protein>
    <recommendedName>
        <fullName evidence="9">Nucleoporin Nup120/160</fullName>
    </recommendedName>
</protein>
<gene>
    <name evidence="7" type="ORF">K505DRAFT_288678</name>
</gene>
<evidence type="ECO:0000313" key="8">
    <source>
        <dbReference type="Proteomes" id="UP000799757"/>
    </source>
</evidence>
<dbReference type="AlphaFoldDB" id="A0A6A6WSX9"/>
<evidence type="ECO:0000256" key="2">
    <source>
        <dbReference type="ARBA" id="ARBA00022448"/>
    </source>
</evidence>
<evidence type="ECO:0008006" key="9">
    <source>
        <dbReference type="Google" id="ProtNLM"/>
    </source>
</evidence>
<dbReference type="SUPFAM" id="SSF50998">
    <property type="entry name" value="Quinoprotein alcohol dehydrogenase-like"/>
    <property type="match status" value="1"/>
</dbReference>
<dbReference type="GO" id="GO:0005643">
    <property type="term" value="C:nuclear pore"/>
    <property type="evidence" value="ECO:0007669"/>
    <property type="project" value="UniProtKB-ARBA"/>
</dbReference>
<evidence type="ECO:0000259" key="5">
    <source>
        <dbReference type="Pfam" id="PF21486"/>
    </source>
</evidence>
<dbReference type="InterPro" id="IPR048884">
    <property type="entry name" value="Nup120_helical"/>
</dbReference>
<evidence type="ECO:0000313" key="7">
    <source>
        <dbReference type="EMBL" id="KAF2787015.1"/>
    </source>
</evidence>
<evidence type="ECO:0000259" key="6">
    <source>
        <dbReference type="Pfam" id="PF23300"/>
    </source>
</evidence>
<dbReference type="GO" id="GO:0017056">
    <property type="term" value="F:structural constituent of nuclear pore"/>
    <property type="evidence" value="ECO:0007669"/>
    <property type="project" value="TreeGrafter"/>
</dbReference>
<dbReference type="OrthoDB" id="67716at2759"/>
<reference evidence="7" key="1">
    <citation type="journal article" date="2020" name="Stud. Mycol.">
        <title>101 Dothideomycetes genomes: a test case for predicting lifestyles and emergence of pathogens.</title>
        <authorList>
            <person name="Haridas S."/>
            <person name="Albert R."/>
            <person name="Binder M."/>
            <person name="Bloem J."/>
            <person name="Labutti K."/>
            <person name="Salamov A."/>
            <person name="Andreopoulos B."/>
            <person name="Baker S."/>
            <person name="Barry K."/>
            <person name="Bills G."/>
            <person name="Bluhm B."/>
            <person name="Cannon C."/>
            <person name="Castanera R."/>
            <person name="Culley D."/>
            <person name="Daum C."/>
            <person name="Ezra D."/>
            <person name="Gonzalez J."/>
            <person name="Henrissat B."/>
            <person name="Kuo A."/>
            <person name="Liang C."/>
            <person name="Lipzen A."/>
            <person name="Lutzoni F."/>
            <person name="Magnuson J."/>
            <person name="Mondo S."/>
            <person name="Nolan M."/>
            <person name="Ohm R."/>
            <person name="Pangilinan J."/>
            <person name="Park H.-J."/>
            <person name="Ramirez L."/>
            <person name="Alfaro M."/>
            <person name="Sun H."/>
            <person name="Tritt A."/>
            <person name="Yoshinaga Y."/>
            <person name="Zwiers L.-H."/>
            <person name="Turgeon B."/>
            <person name="Goodwin S."/>
            <person name="Spatafora J."/>
            <person name="Crous P."/>
            <person name="Grigoriev I."/>
        </authorList>
    </citation>
    <scope>NUCLEOTIDE SEQUENCE</scope>
    <source>
        <strain evidence="7">CBS 109.77</strain>
    </source>
</reference>
<evidence type="ECO:0000256" key="1">
    <source>
        <dbReference type="ARBA" id="ARBA00004123"/>
    </source>
</evidence>
<evidence type="ECO:0000256" key="3">
    <source>
        <dbReference type="ARBA" id="ARBA00023242"/>
    </source>
</evidence>
<dbReference type="InterPro" id="IPR059141">
    <property type="entry name" value="Beta-prop_Nup120_160"/>
</dbReference>
<dbReference type="Pfam" id="PF11715">
    <property type="entry name" value="Beta-prop_Nup120_160"/>
    <property type="match status" value="1"/>
</dbReference>
<proteinExistence type="predicted"/>
<organism evidence="7 8">
    <name type="scientific">Melanomma pulvis-pyrius CBS 109.77</name>
    <dbReference type="NCBI Taxonomy" id="1314802"/>
    <lineage>
        <taxon>Eukaryota</taxon>
        <taxon>Fungi</taxon>
        <taxon>Dikarya</taxon>
        <taxon>Ascomycota</taxon>
        <taxon>Pezizomycotina</taxon>
        <taxon>Dothideomycetes</taxon>
        <taxon>Pleosporomycetidae</taxon>
        <taxon>Pleosporales</taxon>
        <taxon>Melanommataceae</taxon>
        <taxon>Melanomma</taxon>
    </lineage>
</organism>
<keyword evidence="3" id="KW-0539">Nucleus</keyword>
<dbReference type="InterPro" id="IPR056548">
    <property type="entry name" value="HEAT_Nup120"/>
</dbReference>
<sequence>MAMATGGGTCLYKEARLNIEPAFPGSTISFTLPASTTSTFSSRPVPKRTVVTEKYIDQDEEAFAKRHLASEGSMFFRRHHEYPHSFLWRILDNRKALEIQSADLDQDFNHKFEANLTLILQFSAPIRPFCVAFADSEERDALTVFAITTANELYTITLHRDFFMKPAASEQEIGDWCKRSSPTLFTNRVPYRLVAPSVHELLVSLDDGAILYMTKKNKDDVVWSEATYQQNNWSLGSFLSWKGQQSVRFDNADLDSSAAAAISLSPDNKHIFSVCLNHRLRAWNVTSGKPGVQRDLLDENHRANEKAASYFIGPSQSTLMAIVNIPGGVDGALYYVVTYSPRKHQFKFWGIRDADDTNLGIYDAKPELSFIPPVDDLMNTTVWTLEEFFIIPGPAGWRGAELWIRARSGPSSKVYSVRFDLTDESARLEHTWENDWISVDSGPLTVDGLKEDPANPSELDMEVSELYEVGLTEQWLDFLFYPGRFTVATLETALLIFRRGLDRSRSGRGAVKGSLKERICTTVANFASLKQNGTMDSDEYENVMTAQWQAFYGLVKDLHKRRGESLSLAFDYELEMPWLVLSDYLSAIRKGSHSEIIALNAPALSSGHLSGPLRKSLASQESRNISKLLNAASSFRRNLPSSLQPQFRHQVESELFQNRSMSVLDRMEILEQNADLFRQVSEDDVSLLVEELGTDVKDLTTEMFLRAIALNQETEPTRPSSKKQITRFGLSALVRVSQETLDTHYNDMLDLLVLVLFMIEEDISEDFDAPDIFTEIMNQLKDCTILTWLVSTVWSHQASTGPSSEVMMTSLHETFGSSRKFPITQTVLEGIFGHRSFNTPLPRGLKTRLFTYWTREWLSEVFKENFDSGVEEIMGVLLLQKEYTLALDFSRFLSEGNWATYLKGRMHMALGENTLASVCFQKAAYNLALGLFNLDDNDDIAFIPDTERVFFSEGLPKYYYHILGLFEKTKAFSFAADFARLSLGTLRGKEDEDLKKELLERLFSASIATSRFDDAYSAMFRQTDSALKLSNLQRLITSMIQQSRAESLLKFPFIGFTENVDSILSSLCHNSLNLTSGPPYHHILYSFRISRGNFRGAASILYERLQRLKTTSTQIHNPADESLTQCYLMIINTLSSVTKEEAYILAEKRIDEVGPPHWGIGQARNILKRQIVTLDTLRKEYQAELDRVAAIESGQFPFVEAGDEMDIL</sequence>
<dbReference type="InterPro" id="IPR021717">
    <property type="entry name" value="Nucleoporin_Nup160"/>
</dbReference>
<dbReference type="Pfam" id="PF23300">
    <property type="entry name" value="HEAT_Nup120"/>
    <property type="match status" value="1"/>
</dbReference>
<feature type="domain" description="Nucleoporin Nup120 helical" evidence="5">
    <location>
        <begin position="652"/>
        <end position="776"/>
    </location>
</feature>
<feature type="domain" description="Nucleoporin nup120-like HEAT repeat" evidence="6">
    <location>
        <begin position="873"/>
        <end position="1041"/>
    </location>
</feature>
<dbReference type="EMBL" id="MU002373">
    <property type="protein sequence ID" value="KAF2787015.1"/>
    <property type="molecule type" value="Genomic_DNA"/>
</dbReference>
<evidence type="ECO:0000259" key="4">
    <source>
        <dbReference type="Pfam" id="PF11715"/>
    </source>
</evidence>
<comment type="subcellular location">
    <subcellularLocation>
        <location evidence="1">Nucleus</location>
    </subcellularLocation>
</comment>
<feature type="domain" description="Nucleoporin Nup120/160 beta-propeller" evidence="4">
    <location>
        <begin position="85"/>
        <end position="595"/>
    </location>
</feature>
<name>A0A6A6WSX9_9PLEO</name>
<keyword evidence="8" id="KW-1185">Reference proteome</keyword>
<keyword evidence="2" id="KW-0813">Transport</keyword>
<dbReference type="Pfam" id="PF21486">
    <property type="entry name" value="NUP120_helical"/>
    <property type="match status" value="1"/>
</dbReference>
<dbReference type="PANTHER" id="PTHR21286">
    <property type="entry name" value="NUCLEAR PORE COMPLEX PROTEIN NUP160"/>
    <property type="match status" value="1"/>
</dbReference>
<dbReference type="InterPro" id="IPR011047">
    <property type="entry name" value="Quinoprotein_ADH-like_sf"/>
</dbReference>